<evidence type="ECO:0000259" key="23">
    <source>
        <dbReference type="SMART" id="SM00481"/>
    </source>
</evidence>
<dbReference type="Gene3D" id="3.20.20.140">
    <property type="entry name" value="Metal-dependent hydrolases"/>
    <property type="match status" value="1"/>
</dbReference>
<dbReference type="SUPFAM" id="SSF81301">
    <property type="entry name" value="Nucleotidyltransferase"/>
    <property type="match status" value="1"/>
</dbReference>
<keyword evidence="15" id="KW-0234">DNA repair</keyword>
<evidence type="ECO:0000256" key="5">
    <source>
        <dbReference type="ARBA" id="ARBA00020020"/>
    </source>
</evidence>
<dbReference type="EC" id="4.2.99.18" evidence="4"/>
<dbReference type="InterPro" id="IPR050243">
    <property type="entry name" value="PHP_phosphatase"/>
</dbReference>
<accession>A0A1W1C857</accession>
<evidence type="ECO:0000256" key="2">
    <source>
        <dbReference type="ARBA" id="ARBA00004496"/>
    </source>
</evidence>
<dbReference type="GO" id="GO:0006281">
    <property type="term" value="P:DNA repair"/>
    <property type="evidence" value="ECO:0007669"/>
    <property type="project" value="UniProtKB-KW"/>
</dbReference>
<keyword evidence="8" id="KW-0808">Transferase</keyword>
<feature type="domain" description="Helix-hairpin-helix DNA-binding motif class 1" evidence="22">
    <location>
        <begin position="94"/>
        <end position="113"/>
    </location>
</feature>
<evidence type="ECO:0000256" key="19">
    <source>
        <dbReference type="ARBA" id="ARBA00044678"/>
    </source>
</evidence>
<evidence type="ECO:0000256" key="11">
    <source>
        <dbReference type="ARBA" id="ARBA00022763"/>
    </source>
</evidence>
<dbReference type="InterPro" id="IPR037160">
    <property type="entry name" value="DNA_Pol_thumb_sf"/>
</dbReference>
<evidence type="ECO:0000256" key="6">
    <source>
        <dbReference type="ARBA" id="ARBA00022481"/>
    </source>
</evidence>
<dbReference type="InterPro" id="IPR016195">
    <property type="entry name" value="Pol/histidinol_Pase-like"/>
</dbReference>
<evidence type="ECO:0000256" key="7">
    <source>
        <dbReference type="ARBA" id="ARBA00022634"/>
    </source>
</evidence>
<evidence type="ECO:0000259" key="22">
    <source>
        <dbReference type="SMART" id="SM00278"/>
    </source>
</evidence>
<dbReference type="Gene3D" id="1.10.150.20">
    <property type="entry name" value="5' to 3' exonuclease, C-terminal subdomain"/>
    <property type="match status" value="1"/>
</dbReference>
<feature type="domain" description="Helix-hairpin-helix DNA-binding motif class 1" evidence="22">
    <location>
        <begin position="54"/>
        <end position="73"/>
    </location>
</feature>
<keyword evidence="12" id="KW-0832">Ubl conjugation</keyword>
<dbReference type="Pfam" id="PF14791">
    <property type="entry name" value="DNA_pol_B_thumb"/>
    <property type="match status" value="1"/>
</dbReference>
<evidence type="ECO:0000256" key="9">
    <source>
        <dbReference type="ARBA" id="ARBA00022695"/>
    </source>
</evidence>
<dbReference type="InterPro" id="IPR004013">
    <property type="entry name" value="PHP_dom"/>
</dbReference>
<dbReference type="AlphaFoldDB" id="A0A1W1C857"/>
<dbReference type="CDD" id="cd07436">
    <property type="entry name" value="PHP_PolX"/>
    <property type="match status" value="1"/>
</dbReference>
<sequence>MVISNVEIASIFDQLADLLEIKGENPFKTRAYRNAARTIENLGTDLRKMLEEGADISQIPTIGEHIALKIKEIIKTGKLAKLEYLKHTFPPHLLDLLKVEGIGPKRAKVLYRELNISSLEGLKKAAEKHQISALKGFSEKLEKKILKGTLLAKKEGIRFMYSVAEPYAEALTAYLKNFKETLQVIVAGSFRRRKETVGDLDILATSAHPALLIDYFVQYPDIKEVLSKGDTRSTVILANGMQVDLRCVAKESYGAALHYFTGSKSHNIAIRIMARDMGLKVNEYGIFKNDEKIAGATEEEMYETVGLHYIEPELRESRGEHRAAREGRLPELIRLEDMKGDLHMHTHYSDGKNSIVEMAEAAKAIGHSYIAITDHSKHLFIVHGMDEKRLREQMEEIDRINETLKGIMILKSIEVDILEDGTLALPNTVLKELDLVVGAVHDKFNLSQKMQTKRILKAMDNPSFNILAHPTGRLIGERAPYKVNMKQLFEGVKERGCFLEINAQPKRLDLNDIYAKRAKEAGVRFAISTDAHNAASLHYMKYGVYQARRGWLEKEDVINTLSLGELKKVLRR</sequence>
<dbReference type="Pfam" id="PF14520">
    <property type="entry name" value="HHH_5"/>
    <property type="match status" value="1"/>
</dbReference>
<evidence type="ECO:0000256" key="10">
    <source>
        <dbReference type="ARBA" id="ARBA00022705"/>
    </source>
</evidence>
<dbReference type="InterPro" id="IPR027421">
    <property type="entry name" value="DNA_pol_lamdba_lyase_dom_sf"/>
</dbReference>
<comment type="catalytic activity">
    <reaction evidence="19">
        <text>a 5'-end 2'-deoxyribose-2'-deoxyribonucleotide-DNA = (2E,4S)-4-hydroxypenten-2-al-5-phosphate + a 5'-end 5'-phospho-2'-deoxyribonucleoside-DNA + H(+)</text>
        <dbReference type="Rhea" id="RHEA:76255"/>
        <dbReference type="Rhea" id="RHEA-COMP:13180"/>
        <dbReference type="Rhea" id="RHEA-COMP:18657"/>
        <dbReference type="ChEBI" id="CHEBI:15378"/>
        <dbReference type="ChEBI" id="CHEBI:136412"/>
        <dbReference type="ChEBI" id="CHEBI:195194"/>
        <dbReference type="ChEBI" id="CHEBI:195195"/>
    </reaction>
</comment>
<evidence type="ECO:0000256" key="12">
    <source>
        <dbReference type="ARBA" id="ARBA00022843"/>
    </source>
</evidence>
<dbReference type="FunFam" id="3.20.20.140:FF:000047">
    <property type="entry name" value="PHP domain-containing protein"/>
    <property type="match status" value="1"/>
</dbReference>
<feature type="domain" description="Polymerase/histidinol phosphatase N-terminal" evidence="23">
    <location>
        <begin position="340"/>
        <end position="419"/>
    </location>
</feature>
<evidence type="ECO:0000256" key="16">
    <source>
        <dbReference type="ARBA" id="ARBA00035717"/>
    </source>
</evidence>
<dbReference type="InterPro" id="IPR002008">
    <property type="entry name" value="DNA_pol_X_beta-like"/>
</dbReference>
<dbReference type="NCBIfam" id="NF006375">
    <property type="entry name" value="PRK08609.1"/>
    <property type="match status" value="1"/>
</dbReference>
<keyword evidence="10" id="KW-0235">DNA replication</keyword>
<comment type="cofactor">
    <cofactor evidence="1">
        <name>Mg(2+)</name>
        <dbReference type="ChEBI" id="CHEBI:18420"/>
    </cofactor>
</comment>
<dbReference type="PIRSF" id="PIRSF005047">
    <property type="entry name" value="UCP005047_YshC"/>
    <property type="match status" value="1"/>
</dbReference>
<keyword evidence="6" id="KW-0488">Methylation</keyword>
<dbReference type="Gene3D" id="3.30.460.10">
    <property type="entry name" value="Beta Polymerase, domain 2"/>
    <property type="match status" value="1"/>
</dbReference>
<evidence type="ECO:0000256" key="1">
    <source>
        <dbReference type="ARBA" id="ARBA00001946"/>
    </source>
</evidence>
<dbReference type="PANTHER" id="PTHR36928">
    <property type="entry name" value="PHOSPHATASE YCDX-RELATED"/>
    <property type="match status" value="1"/>
</dbReference>
<comment type="catalytic activity">
    <reaction evidence="21">
        <text>DNA(n) + a 2'-deoxyribonucleoside 5'-triphosphate = DNA(n+1) + diphosphate</text>
        <dbReference type="Rhea" id="RHEA:22508"/>
        <dbReference type="Rhea" id="RHEA-COMP:17339"/>
        <dbReference type="Rhea" id="RHEA-COMP:17340"/>
        <dbReference type="ChEBI" id="CHEBI:33019"/>
        <dbReference type="ChEBI" id="CHEBI:61560"/>
        <dbReference type="ChEBI" id="CHEBI:173112"/>
        <dbReference type="EC" id="2.7.7.7"/>
    </reaction>
</comment>
<keyword evidence="9" id="KW-0548">Nucleotidyltransferase</keyword>
<organism evidence="25">
    <name type="scientific">hydrothermal vent metagenome</name>
    <dbReference type="NCBI Taxonomy" id="652676"/>
    <lineage>
        <taxon>unclassified sequences</taxon>
        <taxon>metagenomes</taxon>
        <taxon>ecological metagenomes</taxon>
    </lineage>
</organism>
<dbReference type="SMART" id="SM00278">
    <property type="entry name" value="HhH1"/>
    <property type="match status" value="3"/>
</dbReference>
<evidence type="ECO:0000259" key="24">
    <source>
        <dbReference type="SMART" id="SM00483"/>
    </source>
</evidence>
<evidence type="ECO:0000256" key="18">
    <source>
        <dbReference type="ARBA" id="ARBA00044632"/>
    </source>
</evidence>
<evidence type="ECO:0000256" key="17">
    <source>
        <dbReference type="ARBA" id="ARBA00035726"/>
    </source>
</evidence>
<keyword evidence="7" id="KW-0237">DNA synthesis</keyword>
<evidence type="ECO:0000256" key="3">
    <source>
        <dbReference type="ARBA" id="ARBA00012417"/>
    </source>
</evidence>
<dbReference type="SMART" id="SM00481">
    <property type="entry name" value="POLIIIAc"/>
    <property type="match status" value="1"/>
</dbReference>
<dbReference type="Pfam" id="PF14716">
    <property type="entry name" value="HHH_8"/>
    <property type="match status" value="1"/>
</dbReference>
<comment type="function">
    <text evidence="20">Repair polymerase that plays a key role in base-excision repair. During this process, the damaged base is excised by specific DNA glycosylases, the DNA backbone is nicked at the abasic site by an apurinic/apyrimidic (AP) endonuclease, and POLB removes 5'-deoxyribose-phosphate from the preincised AP site acting as a 5'-deoxyribose-phosphate lyase (5'-dRP lyase); through its DNA polymerase activity, it adds one nucleotide to the 3' end of the arising single-nucleotide gap. Conducts 'gap-filling' DNA synthesis in a stepwise distributive fashion rather than in a processive fashion as for other DNA polymerases. It is also able to cleave sugar-phosphate bonds 3' to an intact AP site, acting as an AP lyase.</text>
</comment>
<evidence type="ECO:0000256" key="13">
    <source>
        <dbReference type="ARBA" id="ARBA00022932"/>
    </source>
</evidence>
<evidence type="ECO:0000256" key="21">
    <source>
        <dbReference type="ARBA" id="ARBA00049244"/>
    </source>
</evidence>
<feature type="domain" description="DNA-directed DNA polymerase X" evidence="24">
    <location>
        <begin position="3"/>
        <end position="316"/>
    </location>
</feature>
<keyword evidence="13" id="KW-0239">DNA-directed DNA polymerase</keyword>
<dbReference type="GO" id="GO:0140078">
    <property type="term" value="F:class I DNA-(apurinic or apyrimidinic site) endonuclease activity"/>
    <property type="evidence" value="ECO:0007669"/>
    <property type="project" value="UniProtKB-EC"/>
</dbReference>
<keyword evidence="14" id="KW-0915">Sodium</keyword>
<dbReference type="SUPFAM" id="SSF89550">
    <property type="entry name" value="PHP domain-like"/>
    <property type="match status" value="1"/>
</dbReference>
<dbReference type="Pfam" id="PF02811">
    <property type="entry name" value="PHP"/>
    <property type="match status" value="1"/>
</dbReference>
<evidence type="ECO:0000256" key="4">
    <source>
        <dbReference type="ARBA" id="ARBA00012720"/>
    </source>
</evidence>
<dbReference type="InterPro" id="IPR002054">
    <property type="entry name" value="DNA-dir_DNA_pol_X"/>
</dbReference>
<dbReference type="Pfam" id="PF14792">
    <property type="entry name" value="DNA_pol_B_palm"/>
    <property type="match status" value="1"/>
</dbReference>
<dbReference type="GO" id="GO:0005829">
    <property type="term" value="C:cytosol"/>
    <property type="evidence" value="ECO:0007669"/>
    <property type="project" value="TreeGrafter"/>
</dbReference>
<dbReference type="EC" id="2.7.7.7" evidence="3"/>
<evidence type="ECO:0000256" key="14">
    <source>
        <dbReference type="ARBA" id="ARBA00023053"/>
    </source>
</evidence>
<gene>
    <name evidence="25" type="ORF">MNB_SV-8-109</name>
</gene>
<name>A0A1W1C857_9ZZZZ</name>
<dbReference type="Gene3D" id="1.10.150.110">
    <property type="entry name" value="DNA polymerase beta, N-terminal domain-like"/>
    <property type="match status" value="1"/>
</dbReference>
<dbReference type="InterPro" id="IPR022311">
    <property type="entry name" value="PolX-like"/>
</dbReference>
<dbReference type="GO" id="GO:0003887">
    <property type="term" value="F:DNA-directed DNA polymerase activity"/>
    <property type="evidence" value="ECO:0007669"/>
    <property type="project" value="UniProtKB-KW"/>
</dbReference>
<dbReference type="GO" id="GO:0003677">
    <property type="term" value="F:DNA binding"/>
    <property type="evidence" value="ECO:0007669"/>
    <property type="project" value="InterPro"/>
</dbReference>
<keyword evidence="11" id="KW-0227">DNA damage</keyword>
<dbReference type="SUPFAM" id="SSF47802">
    <property type="entry name" value="DNA polymerase beta, N-terminal domain-like"/>
    <property type="match status" value="1"/>
</dbReference>
<dbReference type="PRINTS" id="PR00870">
    <property type="entry name" value="DNAPOLXBETA"/>
</dbReference>
<dbReference type="EMBL" id="FPHD01000058">
    <property type="protein sequence ID" value="SFV62050.1"/>
    <property type="molecule type" value="Genomic_DNA"/>
</dbReference>
<evidence type="ECO:0000256" key="15">
    <source>
        <dbReference type="ARBA" id="ARBA00023204"/>
    </source>
</evidence>
<dbReference type="InterPro" id="IPR003583">
    <property type="entry name" value="Hlx-hairpin-Hlx_DNA-bd_motif"/>
</dbReference>
<feature type="domain" description="Helix-hairpin-helix DNA-binding motif class 1" evidence="22">
    <location>
        <begin position="129"/>
        <end position="148"/>
    </location>
</feature>
<proteinExistence type="predicted"/>
<dbReference type="GO" id="GO:0042578">
    <property type="term" value="F:phosphoric ester hydrolase activity"/>
    <property type="evidence" value="ECO:0007669"/>
    <property type="project" value="TreeGrafter"/>
</dbReference>
<dbReference type="InterPro" id="IPR047967">
    <property type="entry name" value="PolX_PHP"/>
</dbReference>
<dbReference type="SMART" id="SM00483">
    <property type="entry name" value="POLXc"/>
    <property type="match status" value="1"/>
</dbReference>
<dbReference type="PANTHER" id="PTHR36928:SF1">
    <property type="entry name" value="PHOSPHATASE YCDX-RELATED"/>
    <property type="match status" value="1"/>
</dbReference>
<dbReference type="CDD" id="cd00141">
    <property type="entry name" value="NT_POLXc"/>
    <property type="match status" value="1"/>
</dbReference>
<dbReference type="InterPro" id="IPR028207">
    <property type="entry name" value="DNA_pol_B_palm_palm"/>
</dbReference>
<comment type="subcellular location">
    <subcellularLocation>
        <location evidence="2">Cytoplasm</location>
    </subcellularLocation>
</comment>
<reference evidence="25" key="1">
    <citation type="submission" date="2016-10" db="EMBL/GenBank/DDBJ databases">
        <authorList>
            <person name="de Groot N.N."/>
        </authorList>
    </citation>
    <scope>NUCLEOTIDE SEQUENCE</scope>
</reference>
<dbReference type="InterPro" id="IPR010996">
    <property type="entry name" value="HHH_MUS81"/>
</dbReference>
<evidence type="ECO:0000256" key="20">
    <source>
        <dbReference type="ARBA" id="ARBA00045548"/>
    </source>
</evidence>
<dbReference type="GO" id="GO:0008270">
    <property type="term" value="F:zinc ion binding"/>
    <property type="evidence" value="ECO:0007669"/>
    <property type="project" value="TreeGrafter"/>
</dbReference>
<dbReference type="SUPFAM" id="SSF158702">
    <property type="entry name" value="Sec63 N-terminal domain-like"/>
    <property type="match status" value="1"/>
</dbReference>
<evidence type="ECO:0000256" key="8">
    <source>
        <dbReference type="ARBA" id="ARBA00022679"/>
    </source>
</evidence>
<dbReference type="Gene3D" id="3.30.210.10">
    <property type="entry name" value="DNA polymerase, thumb domain"/>
    <property type="match status" value="1"/>
</dbReference>
<dbReference type="InterPro" id="IPR003141">
    <property type="entry name" value="Pol/His_phosphatase_N"/>
</dbReference>
<dbReference type="InterPro" id="IPR043519">
    <property type="entry name" value="NT_sf"/>
</dbReference>
<dbReference type="InterPro" id="IPR029398">
    <property type="entry name" value="PolB_thumb"/>
</dbReference>
<comment type="catalytic activity">
    <reaction evidence="18">
        <text>2'-deoxyribonucleotide-(2'-deoxyribose 5'-phosphate)-2'-deoxyribonucleotide-DNA = a 3'-end 2'-deoxyribonucleotide-(2,3-dehydro-2,3-deoxyribose 5'-phosphate)-DNA + a 5'-end 5'-phospho-2'-deoxyribonucleoside-DNA + H(+)</text>
        <dbReference type="Rhea" id="RHEA:66592"/>
        <dbReference type="Rhea" id="RHEA-COMP:13180"/>
        <dbReference type="Rhea" id="RHEA-COMP:16897"/>
        <dbReference type="Rhea" id="RHEA-COMP:17067"/>
        <dbReference type="ChEBI" id="CHEBI:15378"/>
        <dbReference type="ChEBI" id="CHEBI:136412"/>
        <dbReference type="ChEBI" id="CHEBI:157695"/>
        <dbReference type="ChEBI" id="CHEBI:167181"/>
        <dbReference type="EC" id="4.2.99.18"/>
    </reaction>
</comment>
<protein>
    <recommendedName>
        <fullName evidence="5">DNA polymerase beta</fullName>
        <ecNumber evidence="3">2.7.7.7</ecNumber>
        <ecNumber evidence="4">4.2.99.18</ecNumber>
    </recommendedName>
    <alternativeName>
        <fullName evidence="16">5'-deoxyribose-phosphate lyase</fullName>
    </alternativeName>
    <alternativeName>
        <fullName evidence="17">AP lyase</fullName>
    </alternativeName>
</protein>
<evidence type="ECO:0000313" key="25">
    <source>
        <dbReference type="EMBL" id="SFV62050.1"/>
    </source>
</evidence>